<gene>
    <name evidence="2" type="ORF">NYM_LOCUS26232</name>
</gene>
<dbReference type="EMBL" id="LR721786">
    <property type="protein sequence ID" value="VVW70967.1"/>
    <property type="molecule type" value="Genomic_DNA"/>
</dbReference>
<dbReference type="GO" id="GO:0009451">
    <property type="term" value="P:RNA modification"/>
    <property type="evidence" value="ECO:0007669"/>
    <property type="project" value="InterPro"/>
</dbReference>
<dbReference type="Gramene" id="NC8G0299250.1">
    <property type="protein sequence ID" value="NC8G0299250.1:cds"/>
    <property type="gene ID" value="NC8G0299250"/>
</dbReference>
<dbReference type="NCBIfam" id="TIGR00756">
    <property type="entry name" value="PPR"/>
    <property type="match status" value="1"/>
</dbReference>
<reference evidence="2" key="1">
    <citation type="submission" date="2019-09" db="EMBL/GenBank/DDBJ databases">
        <authorList>
            <person name="Zhang L."/>
        </authorList>
    </citation>
    <scope>NUCLEOTIDE SEQUENCE</scope>
</reference>
<accession>A0A5K1G210</accession>
<proteinExistence type="predicted"/>
<dbReference type="Gene3D" id="1.25.40.10">
    <property type="entry name" value="Tetratricopeptide repeat domain"/>
    <property type="match status" value="1"/>
</dbReference>
<dbReference type="Pfam" id="PF01535">
    <property type="entry name" value="PPR"/>
    <property type="match status" value="2"/>
</dbReference>
<evidence type="ECO:0000313" key="2">
    <source>
        <dbReference type="EMBL" id="VVW70967.1"/>
    </source>
</evidence>
<organism evidence="2">
    <name type="scientific">Nymphaea colorata</name>
    <name type="common">pocket water lily</name>
    <dbReference type="NCBI Taxonomy" id="210225"/>
    <lineage>
        <taxon>Eukaryota</taxon>
        <taxon>Viridiplantae</taxon>
        <taxon>Streptophyta</taxon>
        <taxon>Embryophyta</taxon>
        <taxon>Tracheophyta</taxon>
        <taxon>Spermatophyta</taxon>
        <taxon>Magnoliopsida</taxon>
        <taxon>Nymphaeales</taxon>
        <taxon>Nymphaeaceae</taxon>
        <taxon>Nymphaea</taxon>
    </lineage>
</organism>
<sequence length="128" mass="15050">MLKKSFIFKARKTTIDDLHWLCKKGDMKKMTKVLDQLAKQGIRPNYGTCLRILRRCISINALQEGRLIHSCLMRNTVNLDLFLRNTLISMYNKCGGLEDIFDMFGRIPERSNWNLRIAAYVQKQLSYF</sequence>
<dbReference type="InterPro" id="IPR011990">
    <property type="entry name" value="TPR-like_helical_dom_sf"/>
</dbReference>
<evidence type="ECO:0000256" key="1">
    <source>
        <dbReference type="ARBA" id="ARBA00022737"/>
    </source>
</evidence>
<name>A0A5K1G210_9MAGN</name>
<evidence type="ECO:0008006" key="3">
    <source>
        <dbReference type="Google" id="ProtNLM"/>
    </source>
</evidence>
<protein>
    <recommendedName>
        <fullName evidence="3">Pentatricopeptide repeat-containing protein</fullName>
    </recommendedName>
</protein>
<keyword evidence="1" id="KW-0677">Repeat</keyword>
<dbReference type="AlphaFoldDB" id="A0A5K1G210"/>
<dbReference type="GO" id="GO:0003723">
    <property type="term" value="F:RNA binding"/>
    <property type="evidence" value="ECO:0007669"/>
    <property type="project" value="InterPro"/>
</dbReference>
<dbReference type="InterPro" id="IPR046960">
    <property type="entry name" value="PPR_At4g14850-like_plant"/>
</dbReference>
<dbReference type="InterPro" id="IPR002885">
    <property type="entry name" value="PPR_rpt"/>
</dbReference>
<dbReference type="PANTHER" id="PTHR47926">
    <property type="entry name" value="PENTATRICOPEPTIDE REPEAT-CONTAINING PROTEIN"/>
    <property type="match status" value="1"/>
</dbReference>